<sequence length="79" mass="8736">MTNSNNPDSSPAVPLAINSDNLDSPCIGICSTLFDEVCQGCGRTALEVCNWVFMTPEEKQATWTRITHEATAMRFVRKN</sequence>
<keyword evidence="2" id="KW-1185">Reference proteome</keyword>
<accession>A0A229FRF7</accession>
<gene>
    <name evidence="1" type="ORF">AOC33_08910</name>
</gene>
<dbReference type="OrthoDB" id="5296987at2"/>
<proteinExistence type="predicted"/>
<comment type="caution">
    <text evidence="1">The sequence shown here is derived from an EMBL/GenBank/DDBJ whole genome shotgun (WGS) entry which is preliminary data.</text>
</comment>
<dbReference type="EMBL" id="NJGG01000003">
    <property type="protein sequence ID" value="OXL14611.1"/>
    <property type="molecule type" value="Genomic_DNA"/>
</dbReference>
<dbReference type="PANTHER" id="PTHR35175">
    <property type="entry name" value="DUF1289 DOMAIN-CONTAINING PROTEIN"/>
    <property type="match status" value="1"/>
</dbReference>
<organism evidence="1 2">
    <name type="scientific">Polynucleobacter cosmopolitanus</name>
    <dbReference type="NCBI Taxonomy" id="351345"/>
    <lineage>
        <taxon>Bacteria</taxon>
        <taxon>Pseudomonadati</taxon>
        <taxon>Pseudomonadota</taxon>
        <taxon>Betaproteobacteria</taxon>
        <taxon>Burkholderiales</taxon>
        <taxon>Burkholderiaceae</taxon>
        <taxon>Polynucleobacter</taxon>
    </lineage>
</organism>
<name>A0A229FRF7_9BURK</name>
<dbReference type="PANTHER" id="PTHR35175:SF1">
    <property type="entry name" value="OXIDOREDUCTASE"/>
    <property type="match status" value="1"/>
</dbReference>
<evidence type="ECO:0000313" key="1">
    <source>
        <dbReference type="EMBL" id="OXL14611.1"/>
    </source>
</evidence>
<protein>
    <submittedName>
        <fullName evidence="1">DUF1289 domain-containing protein</fullName>
    </submittedName>
</protein>
<evidence type="ECO:0000313" key="2">
    <source>
        <dbReference type="Proteomes" id="UP000215188"/>
    </source>
</evidence>
<reference evidence="1 2" key="1">
    <citation type="submission" date="2017-06" db="EMBL/GenBank/DDBJ databases">
        <title>Reclassification of a Polynucleobacter cosmopolitanus strain isolated from tropical Lake Victoria as Polynucleobacter victoriensis comb. nov.</title>
        <authorList>
            <person name="Hahn M.W."/>
        </authorList>
    </citation>
    <scope>NUCLEOTIDE SEQUENCE [LARGE SCALE GENOMIC DNA]</scope>
    <source>
        <strain evidence="1 2">MWH-MoIso2</strain>
    </source>
</reference>
<dbReference type="AlphaFoldDB" id="A0A229FRF7"/>
<dbReference type="Pfam" id="PF06945">
    <property type="entry name" value="DUF1289"/>
    <property type="match status" value="1"/>
</dbReference>
<dbReference type="Proteomes" id="UP000215188">
    <property type="component" value="Unassembled WGS sequence"/>
</dbReference>
<dbReference type="RefSeq" id="WP_089516654.1">
    <property type="nucleotide sequence ID" value="NZ_NJGG01000003.1"/>
</dbReference>
<dbReference type="InterPro" id="IPR010710">
    <property type="entry name" value="DUF1289"/>
</dbReference>